<dbReference type="PANTHER" id="PTHR43031:SF1">
    <property type="entry name" value="PYRIDINE NUCLEOTIDE-DISULPHIDE OXIDOREDUCTASE"/>
    <property type="match status" value="1"/>
</dbReference>
<evidence type="ECO:0000313" key="3">
    <source>
        <dbReference type="EMBL" id="PTB96754.1"/>
    </source>
</evidence>
<dbReference type="Gene3D" id="3.40.250.10">
    <property type="entry name" value="Rhodanese-like domain"/>
    <property type="match status" value="1"/>
</dbReference>
<reference evidence="5" key="3">
    <citation type="journal article" date="2019" name="Int. J. Syst. Evol. Microbiol.">
        <title>The Global Catalogue of Microorganisms (GCM) 10K type strain sequencing project: providing services to taxonomists for standard genome sequencing and annotation.</title>
        <authorList>
            <consortium name="The Broad Institute Genomics Platform"/>
            <consortium name="The Broad Institute Genome Sequencing Center for Infectious Disease"/>
            <person name="Wu L."/>
            <person name="Ma J."/>
        </authorList>
    </citation>
    <scope>NUCLEOTIDE SEQUENCE [LARGE SCALE GENOMIC DNA]</scope>
    <source>
        <strain evidence="5">CGMCC 1.10832</strain>
    </source>
</reference>
<dbReference type="CDD" id="cd00158">
    <property type="entry name" value="RHOD"/>
    <property type="match status" value="1"/>
</dbReference>
<feature type="domain" description="Rhodanese" evidence="1">
    <location>
        <begin position="16"/>
        <end position="102"/>
    </location>
</feature>
<sequence>MNHKNIKPAEFERLSKEENTEIIDVRSPEEEVEGFIEGATVINIMGPDFADKINELDTDKTYLVYCRSGNRSSTACGFMSSNGFDKLYNLEGGIQAWNQYQNTK</sequence>
<dbReference type="Proteomes" id="UP000636010">
    <property type="component" value="Unassembled WGS sequence"/>
</dbReference>
<reference evidence="2" key="4">
    <citation type="submission" date="2024-05" db="EMBL/GenBank/DDBJ databases">
        <authorList>
            <person name="Sun Q."/>
            <person name="Zhou Y."/>
        </authorList>
    </citation>
    <scope>NUCLEOTIDE SEQUENCE</scope>
    <source>
        <strain evidence="2">CGMCC 1.10832</strain>
    </source>
</reference>
<dbReference type="InterPro" id="IPR050229">
    <property type="entry name" value="GlpE_sulfurtransferase"/>
</dbReference>
<reference evidence="2" key="1">
    <citation type="journal article" date="2014" name="Int. J. Syst. Evol. Microbiol.">
        <title>Complete genome of a new Firmicutes species belonging to the dominant human colonic microbiota ('Ruminococcus bicirculans') reveals two chromosomes and a selective capacity to utilize plant glucans.</title>
        <authorList>
            <consortium name="NISC Comparative Sequencing Program"/>
            <person name="Wegmann U."/>
            <person name="Louis P."/>
            <person name="Goesmann A."/>
            <person name="Henrissat B."/>
            <person name="Duncan S.H."/>
            <person name="Flint H.J."/>
        </authorList>
    </citation>
    <scope>NUCLEOTIDE SEQUENCE</scope>
    <source>
        <strain evidence="2">CGMCC 1.10832</strain>
    </source>
</reference>
<dbReference type="PROSITE" id="PS50206">
    <property type="entry name" value="RHODANESE_3"/>
    <property type="match status" value="1"/>
</dbReference>
<protein>
    <submittedName>
        <fullName evidence="3">Rhodanese-like domain-containing protein</fullName>
    </submittedName>
</protein>
<evidence type="ECO:0000313" key="2">
    <source>
        <dbReference type="EMBL" id="GGC43600.1"/>
    </source>
</evidence>
<proteinExistence type="predicted"/>
<name>A0A2T4DSE5_9BACT</name>
<dbReference type="Proteomes" id="UP000240608">
    <property type="component" value="Unassembled WGS sequence"/>
</dbReference>
<keyword evidence="5" id="KW-1185">Reference proteome</keyword>
<dbReference type="InterPro" id="IPR036873">
    <property type="entry name" value="Rhodanese-like_dom_sf"/>
</dbReference>
<dbReference type="Pfam" id="PF00581">
    <property type="entry name" value="Rhodanese"/>
    <property type="match status" value="1"/>
</dbReference>
<dbReference type="RefSeq" id="WP_188465248.1">
    <property type="nucleotide sequence ID" value="NZ_BAABHU010000010.1"/>
</dbReference>
<evidence type="ECO:0000313" key="4">
    <source>
        <dbReference type="Proteomes" id="UP000240608"/>
    </source>
</evidence>
<evidence type="ECO:0000313" key="5">
    <source>
        <dbReference type="Proteomes" id="UP000636010"/>
    </source>
</evidence>
<dbReference type="EMBL" id="PYVU01000037">
    <property type="protein sequence ID" value="PTB96754.1"/>
    <property type="molecule type" value="Genomic_DNA"/>
</dbReference>
<dbReference type="PANTHER" id="PTHR43031">
    <property type="entry name" value="FAD-DEPENDENT OXIDOREDUCTASE"/>
    <property type="match status" value="1"/>
</dbReference>
<dbReference type="InterPro" id="IPR001763">
    <property type="entry name" value="Rhodanese-like_dom"/>
</dbReference>
<reference evidence="3 4" key="2">
    <citation type="submission" date="2018-03" db="EMBL/GenBank/DDBJ databases">
        <title>Cross-interface Injection: A General Nanoliter Liquid Handling Method Applied to Single Cells Genome Amplification Automated Nanoliter Liquid Handling Applied to Single Cell Multiple Displacement Amplification.</title>
        <authorList>
            <person name="Yun J."/>
            <person name="Xu P."/>
            <person name="Xu J."/>
            <person name="Dai X."/>
            <person name="Wang Y."/>
            <person name="Zheng X."/>
            <person name="Cao C."/>
            <person name="Yi Q."/>
            <person name="Zhu Y."/>
            <person name="Wang L."/>
            <person name="Dong Z."/>
            <person name="Huang Y."/>
            <person name="Huang L."/>
            <person name="Du W."/>
        </authorList>
    </citation>
    <scope>NUCLEOTIDE SEQUENCE [LARGE SCALE GENOMIC DNA]</scope>
    <source>
        <strain evidence="3 4">Z-D1-2</strain>
    </source>
</reference>
<dbReference type="SMART" id="SM00450">
    <property type="entry name" value="RHOD"/>
    <property type="match status" value="1"/>
</dbReference>
<dbReference type="SUPFAM" id="SSF52821">
    <property type="entry name" value="Rhodanese/Cell cycle control phosphatase"/>
    <property type="match status" value="1"/>
</dbReference>
<evidence type="ECO:0000259" key="1">
    <source>
        <dbReference type="PROSITE" id="PS50206"/>
    </source>
</evidence>
<dbReference type="AlphaFoldDB" id="A0A2T4DSE5"/>
<accession>A0A2T4DSE5</accession>
<dbReference type="EMBL" id="BMEC01000010">
    <property type="protein sequence ID" value="GGC43600.1"/>
    <property type="molecule type" value="Genomic_DNA"/>
</dbReference>
<comment type="caution">
    <text evidence="3">The sequence shown here is derived from an EMBL/GenBank/DDBJ whole genome shotgun (WGS) entry which is preliminary data.</text>
</comment>
<organism evidence="3 4">
    <name type="scientific">Marivirga lumbricoides</name>
    <dbReference type="NCBI Taxonomy" id="1046115"/>
    <lineage>
        <taxon>Bacteria</taxon>
        <taxon>Pseudomonadati</taxon>
        <taxon>Bacteroidota</taxon>
        <taxon>Cytophagia</taxon>
        <taxon>Cytophagales</taxon>
        <taxon>Marivirgaceae</taxon>
        <taxon>Marivirga</taxon>
    </lineage>
</organism>
<gene>
    <name evidence="3" type="ORF">C9994_05935</name>
    <name evidence="2" type="ORF">GCM10011506_31490</name>
</gene>